<evidence type="ECO:0000256" key="4">
    <source>
        <dbReference type="ARBA" id="ARBA00022989"/>
    </source>
</evidence>
<comment type="caution">
    <text evidence="7">The sequence shown here is derived from an EMBL/GenBank/DDBJ whole genome shotgun (WGS) entry which is preliminary data.</text>
</comment>
<evidence type="ECO:0000256" key="2">
    <source>
        <dbReference type="ARBA" id="ARBA00022475"/>
    </source>
</evidence>
<gene>
    <name evidence="8" type="ORF">DF017_00525</name>
    <name evidence="7" type="ORF">WT44_21445</name>
</gene>
<keyword evidence="4 6" id="KW-1133">Transmembrane helix</keyword>
<dbReference type="PANTHER" id="PTHR30086">
    <property type="entry name" value="ARGININE EXPORTER PROTEIN ARGO"/>
    <property type="match status" value="1"/>
</dbReference>
<dbReference type="Pfam" id="PF01810">
    <property type="entry name" value="LysE"/>
    <property type="match status" value="1"/>
</dbReference>
<keyword evidence="2" id="KW-1003">Cell membrane</keyword>
<keyword evidence="5 6" id="KW-0472">Membrane</keyword>
<keyword evidence="3 6" id="KW-0812">Transmembrane</keyword>
<evidence type="ECO:0000256" key="3">
    <source>
        <dbReference type="ARBA" id="ARBA00022692"/>
    </source>
</evidence>
<feature type="transmembrane region" description="Helical" evidence="6">
    <location>
        <begin position="113"/>
        <end position="133"/>
    </location>
</feature>
<dbReference type="Proteomes" id="UP000281098">
    <property type="component" value="Unassembled WGS sequence"/>
</dbReference>
<proteinExistence type="predicted"/>
<feature type="transmembrane region" description="Helical" evidence="6">
    <location>
        <begin position="38"/>
        <end position="66"/>
    </location>
</feature>
<name>A0A125JEE3_9BURK</name>
<evidence type="ECO:0000313" key="10">
    <source>
        <dbReference type="Proteomes" id="UP000281098"/>
    </source>
</evidence>
<evidence type="ECO:0000313" key="8">
    <source>
        <dbReference type="EMBL" id="RQY99698.1"/>
    </source>
</evidence>
<evidence type="ECO:0000256" key="6">
    <source>
        <dbReference type="SAM" id="Phobius"/>
    </source>
</evidence>
<dbReference type="Proteomes" id="UP000068603">
    <property type="component" value="Unassembled WGS sequence"/>
</dbReference>
<accession>A0A125JEE3</accession>
<reference evidence="7 9" key="1">
    <citation type="submission" date="2015-11" db="EMBL/GenBank/DDBJ databases">
        <title>Expanding the genomic diversity of Burkholderia species for the development of highly accurate diagnostics.</title>
        <authorList>
            <person name="Sahl J."/>
            <person name="Keim P."/>
            <person name="Wagner D."/>
        </authorList>
    </citation>
    <scope>NUCLEOTIDE SEQUENCE [LARGE SCALE GENOMIC DNA]</scope>
    <source>
        <strain evidence="7 9">MSMB1960WGS</strain>
    </source>
</reference>
<dbReference type="EMBL" id="LPHB01000056">
    <property type="protein sequence ID" value="KWA58727.1"/>
    <property type="molecule type" value="Genomic_DNA"/>
</dbReference>
<dbReference type="InterPro" id="IPR001123">
    <property type="entry name" value="LeuE-type"/>
</dbReference>
<dbReference type="GO" id="GO:0015171">
    <property type="term" value="F:amino acid transmembrane transporter activity"/>
    <property type="evidence" value="ECO:0007669"/>
    <property type="project" value="TreeGrafter"/>
</dbReference>
<evidence type="ECO:0000313" key="9">
    <source>
        <dbReference type="Proteomes" id="UP000068603"/>
    </source>
</evidence>
<feature type="transmembrane region" description="Helical" evidence="6">
    <location>
        <begin position="72"/>
        <end position="92"/>
    </location>
</feature>
<organism evidence="7">
    <name type="scientific">Burkholderia stagnalis</name>
    <dbReference type="NCBI Taxonomy" id="1503054"/>
    <lineage>
        <taxon>Bacteria</taxon>
        <taxon>Pseudomonadati</taxon>
        <taxon>Pseudomonadota</taxon>
        <taxon>Betaproteobacteria</taxon>
        <taxon>Burkholderiales</taxon>
        <taxon>Burkholderiaceae</taxon>
        <taxon>Burkholderia</taxon>
        <taxon>Burkholderia cepacia complex</taxon>
    </lineage>
</organism>
<dbReference type="PANTHER" id="PTHR30086:SF20">
    <property type="entry name" value="ARGININE EXPORTER PROTEIN ARGO-RELATED"/>
    <property type="match status" value="1"/>
</dbReference>
<dbReference type="AlphaFoldDB" id="A0A125JEE3"/>
<feature type="transmembrane region" description="Helical" evidence="6">
    <location>
        <begin position="6"/>
        <end position="26"/>
    </location>
</feature>
<dbReference type="GO" id="GO:0005886">
    <property type="term" value="C:plasma membrane"/>
    <property type="evidence" value="ECO:0007669"/>
    <property type="project" value="UniProtKB-SubCell"/>
</dbReference>
<protein>
    <submittedName>
        <fullName evidence="8">LysE family translocator</fullName>
    </submittedName>
    <submittedName>
        <fullName evidence="7">Lysine transporter LysE</fullName>
    </submittedName>
</protein>
<keyword evidence="10" id="KW-1185">Reference proteome</keyword>
<feature type="transmembrane region" description="Helical" evidence="6">
    <location>
        <begin position="183"/>
        <end position="201"/>
    </location>
</feature>
<dbReference type="RefSeq" id="WP_060150226.1">
    <property type="nucleotide sequence ID" value="NZ_LPGD01000100.1"/>
</dbReference>
<reference evidence="8 10" key="2">
    <citation type="submission" date="2018-08" db="EMBL/GenBank/DDBJ databases">
        <title>Comparative analysis of Burkholderia isolates from Puerto Rico.</title>
        <authorList>
            <person name="Hall C."/>
            <person name="Sahl J."/>
            <person name="Wagner D."/>
        </authorList>
    </citation>
    <scope>NUCLEOTIDE SEQUENCE [LARGE SCALE GENOMIC DNA]</scope>
    <source>
        <strain evidence="8 10">Bp8966</strain>
    </source>
</reference>
<sequence length="209" mass="21164">MSLFLKSFFIGLSIAAPVGPIGLLCIQRSLLGGWRIGFATGLGAATADGMYGLIGALGVSVLITALTSAGPWLSLLGGMFLCYLGVRTVLAAPAGAQAAAGPMDAARSYGSTFLLTASNPMTILSFIAIFAALGTGVAASGQKSAVIALVVSGVFVGSATWWLALSGAVSLVRERISEKAMRIINYASGITVLGFGLYQSYLGSMVISA</sequence>
<evidence type="ECO:0000256" key="5">
    <source>
        <dbReference type="ARBA" id="ARBA00023136"/>
    </source>
</evidence>
<evidence type="ECO:0000256" key="1">
    <source>
        <dbReference type="ARBA" id="ARBA00004651"/>
    </source>
</evidence>
<comment type="subcellular location">
    <subcellularLocation>
        <location evidence="1">Cell membrane</location>
        <topology evidence="1">Multi-pass membrane protein</topology>
    </subcellularLocation>
</comment>
<feature type="transmembrane region" description="Helical" evidence="6">
    <location>
        <begin position="145"/>
        <end position="171"/>
    </location>
</feature>
<dbReference type="EMBL" id="QTPM01000001">
    <property type="protein sequence ID" value="RQY99698.1"/>
    <property type="molecule type" value="Genomic_DNA"/>
</dbReference>
<evidence type="ECO:0000313" key="7">
    <source>
        <dbReference type="EMBL" id="KWA58727.1"/>
    </source>
</evidence>